<feature type="compositionally biased region" description="Basic and acidic residues" evidence="2">
    <location>
        <begin position="209"/>
        <end position="224"/>
    </location>
</feature>
<dbReference type="SUPFAM" id="SSF88697">
    <property type="entry name" value="PUA domain-like"/>
    <property type="match status" value="1"/>
</dbReference>
<dbReference type="KEGG" id="cfj:CFIO01_06291"/>
<dbReference type="InterPro" id="IPR003105">
    <property type="entry name" value="SRA_YDG"/>
</dbReference>
<comment type="caution">
    <text evidence="4">The sequence shown here is derived from an EMBL/GenBank/DDBJ whole genome shotgun (WGS) entry which is preliminary data.</text>
</comment>
<reference evidence="4 5" key="1">
    <citation type="submission" date="2014-02" db="EMBL/GenBank/DDBJ databases">
        <title>The genome sequence of Colletotrichum fioriniae PJ7.</title>
        <authorList>
            <person name="Baroncelli R."/>
            <person name="Thon M.R."/>
        </authorList>
    </citation>
    <scope>NUCLEOTIDE SEQUENCE [LARGE SCALE GENOMIC DNA]</scope>
    <source>
        <strain evidence="4 5">PJ7</strain>
    </source>
</reference>
<name>A0A010QFL4_9PEZI</name>
<evidence type="ECO:0000259" key="3">
    <source>
        <dbReference type="Pfam" id="PF02182"/>
    </source>
</evidence>
<dbReference type="OrthoDB" id="10424709at2759"/>
<dbReference type="Pfam" id="PF02182">
    <property type="entry name" value="SAD_SRA"/>
    <property type="match status" value="1"/>
</dbReference>
<keyword evidence="1" id="KW-0539">Nucleus</keyword>
<evidence type="ECO:0000256" key="2">
    <source>
        <dbReference type="SAM" id="MobiDB-lite"/>
    </source>
</evidence>
<gene>
    <name evidence="4" type="ORF">CFIO01_06291</name>
</gene>
<sequence>MRLPTDIAISTCRLATTQVCDAIEVTIALAKLQPPRASSNHGQQERLGLLLFKISTASQACLKPSRDRRGINEVGAYCPGFAFGVTWETTITLRASPSLIPALESPCLPKNPGQLSAVWYGGHGDSNARISYMRGPNGETEPAISIIMVDKYGEIDIDRGDDIVYCGTNSLDNTSKNTPADGEPPVRGNAALFKPPEKKTRLVRICSKNPERQHERPGLRHSDDLQNGNDQVGDDYLEDPLADLGDPGLFASTGPEENIDFHTSLEGMLLISQGLGPMALPEIGQADNFSNDSGFQGGITNAASPLSHGPATGDAAMEVFYTIKCSSSSSTETLLAVTLLDKTWRT</sequence>
<dbReference type="InterPro" id="IPR036987">
    <property type="entry name" value="SRA-YDG_sf"/>
</dbReference>
<accession>A0A010QFL4</accession>
<organism evidence="4 5">
    <name type="scientific">Colletotrichum fioriniae PJ7</name>
    <dbReference type="NCBI Taxonomy" id="1445577"/>
    <lineage>
        <taxon>Eukaryota</taxon>
        <taxon>Fungi</taxon>
        <taxon>Dikarya</taxon>
        <taxon>Ascomycota</taxon>
        <taxon>Pezizomycotina</taxon>
        <taxon>Sordariomycetes</taxon>
        <taxon>Hypocreomycetidae</taxon>
        <taxon>Glomerellales</taxon>
        <taxon>Glomerellaceae</taxon>
        <taxon>Colletotrichum</taxon>
        <taxon>Colletotrichum acutatum species complex</taxon>
    </lineage>
</organism>
<keyword evidence="5" id="KW-1185">Reference proteome</keyword>
<dbReference type="Gene3D" id="2.30.280.10">
    <property type="entry name" value="SRA-YDG"/>
    <property type="match status" value="1"/>
</dbReference>
<proteinExistence type="predicted"/>
<dbReference type="Proteomes" id="UP000020467">
    <property type="component" value="Unassembled WGS sequence"/>
</dbReference>
<feature type="compositionally biased region" description="Acidic residues" evidence="2">
    <location>
        <begin position="232"/>
        <end position="241"/>
    </location>
</feature>
<dbReference type="InterPro" id="IPR015947">
    <property type="entry name" value="PUA-like_sf"/>
</dbReference>
<dbReference type="AlphaFoldDB" id="A0A010QFL4"/>
<evidence type="ECO:0000313" key="4">
    <source>
        <dbReference type="EMBL" id="EXF75555.1"/>
    </source>
</evidence>
<dbReference type="EMBL" id="JARH01000897">
    <property type="protein sequence ID" value="EXF75555.1"/>
    <property type="molecule type" value="Genomic_DNA"/>
</dbReference>
<evidence type="ECO:0000256" key="1">
    <source>
        <dbReference type="ARBA" id="ARBA00023242"/>
    </source>
</evidence>
<dbReference type="HOGENOM" id="CLU_801697_0_0_1"/>
<feature type="region of interest" description="Disordered" evidence="2">
    <location>
        <begin position="208"/>
        <end position="257"/>
    </location>
</feature>
<feature type="region of interest" description="Disordered" evidence="2">
    <location>
        <begin position="171"/>
        <end position="194"/>
    </location>
</feature>
<evidence type="ECO:0000313" key="5">
    <source>
        <dbReference type="Proteomes" id="UP000020467"/>
    </source>
</evidence>
<feature type="domain" description="YDG" evidence="3">
    <location>
        <begin position="117"/>
        <end position="212"/>
    </location>
</feature>
<protein>
    <submittedName>
        <fullName evidence="4">YDG/SRA domain-containing protein</fullName>
    </submittedName>
</protein>